<evidence type="ECO:0000313" key="2">
    <source>
        <dbReference type="EMBL" id="EJB29832.1"/>
    </source>
</evidence>
<reference evidence="2 3" key="1">
    <citation type="journal article" date="2013" name="Pathog. Dis.">
        <title>Genome sequences of 65 Helicobacter pylori strains isolated from asymptomatic individuals and patients with gastric cancer, peptic ulcer disease, or gastritis.</title>
        <authorList>
            <person name="Blanchard T.G."/>
            <person name="Czinn S.J."/>
            <person name="Correa P."/>
            <person name="Nakazawa T."/>
            <person name="Keelan M."/>
            <person name="Morningstar L."/>
            <person name="Santana-Cruz I."/>
            <person name="Maroo A."/>
            <person name="McCracken C."/>
            <person name="Shefchek K."/>
            <person name="Daugherty S."/>
            <person name="Song Y."/>
            <person name="Fraser C.M."/>
            <person name="Fricke W.F."/>
        </authorList>
    </citation>
    <scope>NUCLEOTIDE SEQUENCE [LARGE SCALE GENOMIC DNA]</scope>
    <source>
        <strain evidence="2 3">NQ4200</strain>
    </source>
</reference>
<organism evidence="2 3">
    <name type="scientific">Helicobacter pylori NQ4200</name>
    <dbReference type="NCBI Taxonomy" id="992024"/>
    <lineage>
        <taxon>Bacteria</taxon>
        <taxon>Pseudomonadati</taxon>
        <taxon>Campylobacterota</taxon>
        <taxon>Epsilonproteobacteria</taxon>
        <taxon>Campylobacterales</taxon>
        <taxon>Helicobacteraceae</taxon>
        <taxon>Helicobacter</taxon>
    </lineage>
</organism>
<dbReference type="AlphaFoldDB" id="J0IX49"/>
<evidence type="ECO:0000256" key="1">
    <source>
        <dbReference type="SAM" id="MobiDB-lite"/>
    </source>
</evidence>
<sequence>MLFKNYRLTNAKFPTNQYKNAKNDFFIKPPPKQREFKNKGSLKTKGV</sequence>
<feature type="region of interest" description="Disordered" evidence="1">
    <location>
        <begin position="21"/>
        <end position="47"/>
    </location>
</feature>
<accession>J0IX49</accession>
<dbReference type="EMBL" id="AKNS01000005">
    <property type="protein sequence ID" value="EJB29832.1"/>
    <property type="molecule type" value="Genomic_DNA"/>
</dbReference>
<dbReference type="PATRIC" id="fig|992024.3.peg.942"/>
<comment type="caution">
    <text evidence="2">The sequence shown here is derived from an EMBL/GenBank/DDBJ whole genome shotgun (WGS) entry which is preliminary data.</text>
</comment>
<evidence type="ECO:0000313" key="3">
    <source>
        <dbReference type="Proteomes" id="UP000003358"/>
    </source>
</evidence>
<protein>
    <submittedName>
        <fullName evidence="2">Uncharacterized protein</fullName>
    </submittedName>
</protein>
<proteinExistence type="predicted"/>
<name>J0IX49_HELPX</name>
<gene>
    <name evidence="2" type="ORF">HPNQ4200_0971</name>
</gene>
<dbReference type="Proteomes" id="UP000003358">
    <property type="component" value="Unassembled WGS sequence"/>
</dbReference>